<feature type="domain" description="DUF6533" evidence="2">
    <location>
        <begin position="25"/>
        <end position="67"/>
    </location>
</feature>
<dbReference type="AlphaFoldDB" id="A0A4Y7PTC8"/>
<accession>A0A4Y7PTC8</accession>
<organism evidence="3 4">
    <name type="scientific">Rickenella mellea</name>
    <dbReference type="NCBI Taxonomy" id="50990"/>
    <lineage>
        <taxon>Eukaryota</taxon>
        <taxon>Fungi</taxon>
        <taxon>Dikarya</taxon>
        <taxon>Basidiomycota</taxon>
        <taxon>Agaricomycotina</taxon>
        <taxon>Agaricomycetes</taxon>
        <taxon>Hymenochaetales</taxon>
        <taxon>Rickenellaceae</taxon>
        <taxon>Rickenella</taxon>
    </lineage>
</organism>
<dbReference type="EMBL" id="ML170205">
    <property type="protein sequence ID" value="TDL18653.1"/>
    <property type="molecule type" value="Genomic_DNA"/>
</dbReference>
<feature type="transmembrane region" description="Helical" evidence="1">
    <location>
        <begin position="128"/>
        <end position="147"/>
    </location>
</feature>
<reference evidence="3 4" key="1">
    <citation type="submission" date="2018-06" db="EMBL/GenBank/DDBJ databases">
        <title>A transcriptomic atlas of mushroom development highlights an independent origin of complex multicellularity.</title>
        <authorList>
            <consortium name="DOE Joint Genome Institute"/>
            <person name="Krizsan K."/>
            <person name="Almasi E."/>
            <person name="Merenyi Z."/>
            <person name="Sahu N."/>
            <person name="Viragh M."/>
            <person name="Koszo T."/>
            <person name="Mondo S."/>
            <person name="Kiss B."/>
            <person name="Balint B."/>
            <person name="Kues U."/>
            <person name="Barry K."/>
            <person name="Hegedus J.C."/>
            <person name="Henrissat B."/>
            <person name="Johnson J."/>
            <person name="Lipzen A."/>
            <person name="Ohm R."/>
            <person name="Nagy I."/>
            <person name="Pangilinan J."/>
            <person name="Yan J."/>
            <person name="Xiong Y."/>
            <person name="Grigoriev I.V."/>
            <person name="Hibbett D.S."/>
            <person name="Nagy L.G."/>
        </authorList>
    </citation>
    <scope>NUCLEOTIDE SEQUENCE [LARGE SCALE GENOMIC DNA]</scope>
    <source>
        <strain evidence="3 4">SZMC22713</strain>
    </source>
</reference>
<proteinExistence type="predicted"/>
<keyword evidence="1" id="KW-0812">Transmembrane</keyword>
<name>A0A4Y7PTC8_9AGAM</name>
<keyword evidence="1" id="KW-1133">Transmembrane helix</keyword>
<dbReference type="InterPro" id="IPR045340">
    <property type="entry name" value="DUF6533"/>
</dbReference>
<sequence length="301" mass="34810">MSESSPDATETIELIALRILQTRLQAAGTVIVLYDYALTLPTEISEIWNARLNGAQILYIWTRYTLIVNTLISIPVDSLLWNHDISVSDHVCRGFYTFSDSVFDLFTQIGIYGIMIMRTYAIYQKNRWVLVLLGTVSVFVCALGAHFTDWRSRPYENELFRDCEILTKPNIVFLSFVEQISVLALDTLVFVSTVAKTFRHTMRMRKTGTKHGLTYVILRDGIMYFLYKLLLTTFGIIVYFTRSIDPSVITITSYLTNPVVMSLIGRLVLNLRRVSPLHMPMHRHLWLLVPFRSQHLRQILF</sequence>
<keyword evidence="4" id="KW-1185">Reference proteome</keyword>
<dbReference type="Proteomes" id="UP000294933">
    <property type="component" value="Unassembled WGS sequence"/>
</dbReference>
<evidence type="ECO:0000259" key="2">
    <source>
        <dbReference type="Pfam" id="PF20151"/>
    </source>
</evidence>
<protein>
    <recommendedName>
        <fullName evidence="2">DUF6533 domain-containing protein</fullName>
    </recommendedName>
</protein>
<keyword evidence="1" id="KW-0472">Membrane</keyword>
<dbReference type="VEuPathDB" id="FungiDB:BD410DRAFT_793038"/>
<evidence type="ECO:0000256" key="1">
    <source>
        <dbReference type="SAM" id="Phobius"/>
    </source>
</evidence>
<feature type="transmembrane region" description="Helical" evidence="1">
    <location>
        <begin position="96"/>
        <end position="116"/>
    </location>
</feature>
<feature type="transmembrane region" description="Helical" evidence="1">
    <location>
        <begin position="171"/>
        <end position="195"/>
    </location>
</feature>
<evidence type="ECO:0000313" key="3">
    <source>
        <dbReference type="EMBL" id="TDL18653.1"/>
    </source>
</evidence>
<evidence type="ECO:0000313" key="4">
    <source>
        <dbReference type="Proteomes" id="UP000294933"/>
    </source>
</evidence>
<dbReference type="STRING" id="50990.A0A4Y7PTC8"/>
<feature type="transmembrane region" description="Helical" evidence="1">
    <location>
        <begin position="216"/>
        <end position="241"/>
    </location>
</feature>
<dbReference type="OrthoDB" id="3267855at2759"/>
<gene>
    <name evidence="3" type="ORF">BD410DRAFT_793038</name>
</gene>
<dbReference type="Pfam" id="PF20151">
    <property type="entry name" value="DUF6533"/>
    <property type="match status" value="1"/>
</dbReference>
<feature type="transmembrane region" description="Helical" evidence="1">
    <location>
        <begin position="57"/>
        <end position="76"/>
    </location>
</feature>
<feature type="transmembrane region" description="Helical" evidence="1">
    <location>
        <begin position="247"/>
        <end position="269"/>
    </location>
</feature>